<comment type="catalytic activity">
    <reaction evidence="2">
        <text>(R)-glycerate + NAD(+) = 3-hydroxypyruvate + NADH + H(+)</text>
        <dbReference type="Rhea" id="RHEA:17905"/>
        <dbReference type="ChEBI" id="CHEBI:15378"/>
        <dbReference type="ChEBI" id="CHEBI:16659"/>
        <dbReference type="ChEBI" id="CHEBI:17180"/>
        <dbReference type="ChEBI" id="CHEBI:57540"/>
        <dbReference type="ChEBI" id="CHEBI:57945"/>
        <dbReference type="EC" id="1.1.1.81"/>
    </reaction>
</comment>
<evidence type="ECO:0000256" key="7">
    <source>
        <dbReference type="ARBA" id="ARBA00066674"/>
    </source>
</evidence>
<dbReference type="FunFam" id="3.40.50.720:FF:000026">
    <property type="entry name" value="Glyoxylate/hydroxypyruvate reductase B"/>
    <property type="match status" value="1"/>
</dbReference>
<evidence type="ECO:0000256" key="6">
    <source>
        <dbReference type="ARBA" id="ARBA00066661"/>
    </source>
</evidence>
<dbReference type="GO" id="GO:0051287">
    <property type="term" value="F:NAD binding"/>
    <property type="evidence" value="ECO:0007669"/>
    <property type="project" value="InterPro"/>
</dbReference>
<evidence type="ECO:0000259" key="10">
    <source>
        <dbReference type="Pfam" id="PF00389"/>
    </source>
</evidence>
<dbReference type="EC" id="1.1.1.79" evidence="6"/>
<dbReference type="AlphaFoldDB" id="A0A212LND9"/>
<dbReference type="GO" id="GO:0008465">
    <property type="term" value="F:hydroxypyruvate reductase (NADH) activity"/>
    <property type="evidence" value="ECO:0007669"/>
    <property type="project" value="RHEA"/>
</dbReference>
<dbReference type="InterPro" id="IPR050223">
    <property type="entry name" value="D-isomer_2-hydroxyacid_DH"/>
</dbReference>
<evidence type="ECO:0000256" key="1">
    <source>
        <dbReference type="ARBA" id="ARBA00023002"/>
    </source>
</evidence>
<dbReference type="PANTHER" id="PTHR10996:SF283">
    <property type="entry name" value="GLYOXYLATE_HYDROXYPYRUVATE REDUCTASE B"/>
    <property type="match status" value="1"/>
</dbReference>
<evidence type="ECO:0000256" key="8">
    <source>
        <dbReference type="ARBA" id="ARBA00073362"/>
    </source>
</evidence>
<evidence type="ECO:0000256" key="2">
    <source>
        <dbReference type="ARBA" id="ARBA00051801"/>
    </source>
</evidence>
<dbReference type="Pfam" id="PF02826">
    <property type="entry name" value="2-Hacid_dh_C"/>
    <property type="match status" value="1"/>
</dbReference>
<dbReference type="InterPro" id="IPR036291">
    <property type="entry name" value="NAD(P)-bd_dom_sf"/>
</dbReference>
<name>A0A212LND9_9HYPH</name>
<dbReference type="SUPFAM" id="SSF51735">
    <property type="entry name" value="NAD(P)-binding Rossmann-fold domains"/>
    <property type="match status" value="1"/>
</dbReference>
<feature type="domain" description="D-isomer specific 2-hydroxyacid dehydrogenase NAD-binding" evidence="11">
    <location>
        <begin position="108"/>
        <end position="287"/>
    </location>
</feature>
<dbReference type="Gene3D" id="3.40.50.720">
    <property type="entry name" value="NAD(P)-binding Rossmann-like Domain"/>
    <property type="match status" value="2"/>
</dbReference>
<comment type="catalytic activity">
    <reaction evidence="3">
        <text>(R)-glycerate + NADP(+) = 3-hydroxypyruvate + NADPH + H(+)</text>
        <dbReference type="Rhea" id="RHEA:18657"/>
        <dbReference type="ChEBI" id="CHEBI:15378"/>
        <dbReference type="ChEBI" id="CHEBI:16659"/>
        <dbReference type="ChEBI" id="CHEBI:17180"/>
        <dbReference type="ChEBI" id="CHEBI:57783"/>
        <dbReference type="ChEBI" id="CHEBI:58349"/>
        <dbReference type="EC" id="1.1.1.81"/>
    </reaction>
</comment>
<evidence type="ECO:0000313" key="12">
    <source>
        <dbReference type="EMBL" id="SCM79052.1"/>
    </source>
</evidence>
<comment type="catalytic activity">
    <reaction evidence="4">
        <text>glycolate + NADP(+) = glyoxylate + NADPH + H(+)</text>
        <dbReference type="Rhea" id="RHEA:10992"/>
        <dbReference type="ChEBI" id="CHEBI:15378"/>
        <dbReference type="ChEBI" id="CHEBI:29805"/>
        <dbReference type="ChEBI" id="CHEBI:36655"/>
        <dbReference type="ChEBI" id="CHEBI:57783"/>
        <dbReference type="ChEBI" id="CHEBI:58349"/>
        <dbReference type="EC" id="1.1.1.79"/>
    </reaction>
</comment>
<dbReference type="InterPro" id="IPR029753">
    <property type="entry name" value="D-isomer_DH_CS"/>
</dbReference>
<evidence type="ECO:0000256" key="3">
    <source>
        <dbReference type="ARBA" id="ARBA00052239"/>
    </source>
</evidence>
<dbReference type="InterPro" id="IPR006139">
    <property type="entry name" value="D-isomer_2_OHA_DH_cat_dom"/>
</dbReference>
<comment type="similarity">
    <text evidence="5">Belongs to the D-isomer specific 2-hydroxyacid dehydrogenase family. GhrB subfamily.</text>
</comment>
<evidence type="ECO:0000256" key="4">
    <source>
        <dbReference type="ARBA" id="ARBA00052769"/>
    </source>
</evidence>
<evidence type="ECO:0000256" key="5">
    <source>
        <dbReference type="ARBA" id="ARBA00061278"/>
    </source>
</evidence>
<dbReference type="GO" id="GO:0005829">
    <property type="term" value="C:cytosol"/>
    <property type="evidence" value="ECO:0007669"/>
    <property type="project" value="TreeGrafter"/>
</dbReference>
<accession>A0A212LND9</accession>
<dbReference type="PANTHER" id="PTHR10996">
    <property type="entry name" value="2-HYDROXYACID DEHYDROGENASE-RELATED"/>
    <property type="match status" value="1"/>
</dbReference>
<evidence type="ECO:0000259" key="11">
    <source>
        <dbReference type="Pfam" id="PF02826"/>
    </source>
</evidence>
<dbReference type="EC" id="1.1.1.81" evidence="7"/>
<reference evidence="12" key="1">
    <citation type="submission" date="2016-08" db="EMBL/GenBank/DDBJ databases">
        <authorList>
            <person name="Seilhamer J.J."/>
        </authorList>
    </citation>
    <scope>NUCLEOTIDE SEQUENCE</scope>
    <source>
        <strain evidence="12">86</strain>
    </source>
</reference>
<proteinExistence type="inferred from homology"/>
<dbReference type="RefSeq" id="WP_288198368.1">
    <property type="nucleotide sequence ID" value="NZ_LT608334.1"/>
</dbReference>
<dbReference type="GO" id="GO:0120509">
    <property type="term" value="F:hydroxypyruvate reductase (NADPH) activity"/>
    <property type="evidence" value="ECO:0007669"/>
    <property type="project" value="RHEA"/>
</dbReference>
<dbReference type="SUPFAM" id="SSF52283">
    <property type="entry name" value="Formate/glycerate dehydrogenase catalytic domain-like"/>
    <property type="match status" value="1"/>
</dbReference>
<dbReference type="CDD" id="cd05301">
    <property type="entry name" value="GDH"/>
    <property type="match status" value="1"/>
</dbReference>
<protein>
    <recommendedName>
        <fullName evidence="8">Glyoxylate/hydroxypyruvate reductase B</fullName>
        <ecNumber evidence="6">1.1.1.79</ecNumber>
        <ecNumber evidence="7">1.1.1.81</ecNumber>
    </recommendedName>
</protein>
<organism evidence="12">
    <name type="scientific">uncultured Pleomorphomonas sp</name>
    <dbReference type="NCBI Taxonomy" id="442121"/>
    <lineage>
        <taxon>Bacteria</taxon>
        <taxon>Pseudomonadati</taxon>
        <taxon>Pseudomonadota</taxon>
        <taxon>Alphaproteobacteria</taxon>
        <taxon>Hyphomicrobiales</taxon>
        <taxon>Pleomorphomonadaceae</taxon>
        <taxon>Pleomorphomonas</taxon>
        <taxon>environmental samples</taxon>
    </lineage>
</organism>
<gene>
    <name evidence="12" type="primary">tiaE</name>
    <name evidence="12" type="ORF">KL86PLE_90211</name>
</gene>
<dbReference type="GO" id="GO:0030267">
    <property type="term" value="F:glyoxylate reductase (NADPH) activity"/>
    <property type="evidence" value="ECO:0007669"/>
    <property type="project" value="UniProtKB-EC"/>
</dbReference>
<sequence length="334" mass="35483">MKKKVVVYKKLAPSLIAELESRFDVTAFDGVNDGNRAAFMAALAEAEGMVGASVKFDAAMLAKAGKLRIASTISVGFDTFDTAFLRQRGIVLTHTPGVLTETVADTVFALILATARRVVELAEFVKAGRWERSIGPDLFGTDVHDKTIGFLGMGRIGAAVARRARLGFGMKVIYHDLHAAPSVEADFAAVRLPIERVLAEADFVCALLPLLPSTEKLVDAAAFARMKRSAFFINGSRGRVVDEAALIEALRAGTIAGAGLDVFEKEPLPAASPLLSMPNVVALPHIGSATHETRAAMAETAVADLIAGLEERKPAHLVDESVWQARYADAGGMA</sequence>
<evidence type="ECO:0000256" key="9">
    <source>
        <dbReference type="RuleBase" id="RU003719"/>
    </source>
</evidence>
<dbReference type="EMBL" id="FMJD01000013">
    <property type="protein sequence ID" value="SCM79052.1"/>
    <property type="molecule type" value="Genomic_DNA"/>
</dbReference>
<dbReference type="PROSITE" id="PS00671">
    <property type="entry name" value="D_2_HYDROXYACID_DH_3"/>
    <property type="match status" value="1"/>
</dbReference>
<keyword evidence="1 9" id="KW-0560">Oxidoreductase</keyword>
<feature type="domain" description="D-isomer specific 2-hydroxyacid dehydrogenase catalytic" evidence="10">
    <location>
        <begin position="5"/>
        <end position="318"/>
    </location>
</feature>
<dbReference type="Pfam" id="PF00389">
    <property type="entry name" value="2-Hacid_dh"/>
    <property type="match status" value="1"/>
</dbReference>
<dbReference type="InterPro" id="IPR006140">
    <property type="entry name" value="D-isomer_DH_NAD-bd"/>
</dbReference>